<dbReference type="Proteomes" id="UP000002213">
    <property type="component" value="Chromosome"/>
</dbReference>
<proteinExistence type="predicted"/>
<accession>C6W9Q6</accession>
<dbReference type="eggNOG" id="COG2896">
    <property type="taxonomic scope" value="Bacteria"/>
</dbReference>
<organism evidence="2 3">
    <name type="scientific">Actinosynnema mirum (strain ATCC 29888 / DSM 43827 / JCM 3225 / NBRC 14064 / NCIMB 13271 / NRRL B-12336 / IMRU 3971 / 101)</name>
    <dbReference type="NCBI Taxonomy" id="446462"/>
    <lineage>
        <taxon>Bacteria</taxon>
        <taxon>Bacillati</taxon>
        <taxon>Actinomycetota</taxon>
        <taxon>Actinomycetes</taxon>
        <taxon>Pseudonocardiales</taxon>
        <taxon>Pseudonocardiaceae</taxon>
        <taxon>Actinosynnema</taxon>
    </lineage>
</organism>
<dbReference type="STRING" id="446462.Amir_3373"/>
<dbReference type="HOGENOM" id="CLU_1352237_0_0_11"/>
<feature type="region of interest" description="Disordered" evidence="1">
    <location>
        <begin position="119"/>
        <end position="165"/>
    </location>
</feature>
<dbReference type="AlphaFoldDB" id="C6W9Q6"/>
<evidence type="ECO:0000256" key="1">
    <source>
        <dbReference type="SAM" id="MobiDB-lite"/>
    </source>
</evidence>
<gene>
    <name evidence="2" type="ordered locus">Amir_3373</name>
</gene>
<evidence type="ECO:0000313" key="3">
    <source>
        <dbReference type="Proteomes" id="UP000002213"/>
    </source>
</evidence>
<protein>
    <submittedName>
        <fullName evidence="2">Uncharacterized protein</fullName>
    </submittedName>
</protein>
<reference evidence="2 3" key="1">
    <citation type="journal article" date="2009" name="Stand. Genomic Sci.">
        <title>Complete genome sequence of Actinosynnema mirum type strain (101).</title>
        <authorList>
            <person name="Land M."/>
            <person name="Lapidus A."/>
            <person name="Mayilraj S."/>
            <person name="Chen F."/>
            <person name="Copeland A."/>
            <person name="Del Rio T.G."/>
            <person name="Nolan M."/>
            <person name="Lucas S."/>
            <person name="Tice H."/>
            <person name="Cheng J.F."/>
            <person name="Chertkov O."/>
            <person name="Bruce D."/>
            <person name="Goodwin L."/>
            <person name="Pitluck S."/>
            <person name="Rohde M."/>
            <person name="Goker M."/>
            <person name="Pati A."/>
            <person name="Ivanova N."/>
            <person name="Mavromatis K."/>
            <person name="Chen A."/>
            <person name="Palaniappan K."/>
            <person name="Hauser L."/>
            <person name="Chang Y.J."/>
            <person name="Jeffries C.C."/>
            <person name="Brettin T."/>
            <person name="Detter J.C."/>
            <person name="Han C."/>
            <person name="Chain P."/>
            <person name="Tindall B.J."/>
            <person name="Bristow J."/>
            <person name="Eisen J.A."/>
            <person name="Markowitz V."/>
            <person name="Hugenholtz P."/>
            <person name="Kyrpides N.C."/>
            <person name="Klenk H.P."/>
        </authorList>
    </citation>
    <scope>NUCLEOTIDE SEQUENCE [LARGE SCALE GENOMIC DNA]</scope>
    <source>
        <strain evidence="3">ATCC 29888 / DSM 43827 / JCM 3225 / NBRC 14064 / NCIMB 13271 / NRRL B-12336 / IMRU 3971 / 101</strain>
    </source>
</reference>
<dbReference type="EMBL" id="CP001630">
    <property type="protein sequence ID" value="ACU37273.1"/>
    <property type="molecule type" value="Genomic_DNA"/>
</dbReference>
<sequence length="202" mass="22686">MSRCDDITTVVPRYRDPERAQRKIDAIERVLAERGAIPEARHVTAGASGERTAYRLPDGRRVHSKRIRRVRLPDTCAGCRFNNDRDRHEGFYVVRLHYDRAGRHRVGVCIQRRGPVRSARGVPDRISAADSPPPRKDPANVDRSRRVDLRGELGTPVPVSPPPYPPTVPDFTDLAATLLVLDQLCYALKLLPPYPGSQPDES</sequence>
<feature type="compositionally biased region" description="Basic and acidic residues" evidence="1">
    <location>
        <begin position="133"/>
        <end position="151"/>
    </location>
</feature>
<evidence type="ECO:0000313" key="2">
    <source>
        <dbReference type="EMBL" id="ACU37273.1"/>
    </source>
</evidence>
<name>C6W9Q6_ACTMD</name>
<dbReference type="KEGG" id="ami:Amir_3373"/>
<keyword evidence="3" id="KW-1185">Reference proteome</keyword>